<sequence length="233" mass="25242">MSDDSTQTTLDAEDAIILDDAGLRSALEAVLLVVDTPVSVEELATATDQDRLRVKEMLTRMSNDLTMAGSGIDLRYTADGWRFYTRAEFAPYVERLLLDGARSKLTRAALETLAVIGYRQPVSRARVSAIRGVNVDGVIRTLVARGLIYEAGTDPQTSATTYGTTELFLERLGLASLSELPDLGPLLPDVDLIEDLTEELTSDPRFAKLGAGQAQSEEPTTAPEAAPDDHDQD</sequence>
<comment type="caution">
    <text evidence="6">The sequence shown here is derived from an EMBL/GenBank/DDBJ whole genome shotgun (WGS) entry which is preliminary data.</text>
</comment>
<keyword evidence="3" id="KW-0159">Chromosome partition</keyword>
<feature type="region of interest" description="Disordered" evidence="5">
    <location>
        <begin position="204"/>
        <end position="233"/>
    </location>
</feature>
<name>A0ABP6LH23_9ACTN</name>
<dbReference type="Pfam" id="PF04079">
    <property type="entry name" value="SMC_ScpB"/>
    <property type="match status" value="1"/>
</dbReference>
<accession>A0ABP6LH23</accession>
<evidence type="ECO:0000256" key="1">
    <source>
        <dbReference type="ARBA" id="ARBA00022490"/>
    </source>
</evidence>
<organism evidence="6 7">
    <name type="scientific">Gordonia defluvii</name>
    <dbReference type="NCBI Taxonomy" id="283718"/>
    <lineage>
        <taxon>Bacteria</taxon>
        <taxon>Bacillati</taxon>
        <taxon>Actinomycetota</taxon>
        <taxon>Actinomycetes</taxon>
        <taxon>Mycobacteriales</taxon>
        <taxon>Gordoniaceae</taxon>
        <taxon>Gordonia</taxon>
    </lineage>
</organism>
<evidence type="ECO:0000256" key="4">
    <source>
        <dbReference type="ARBA" id="ARBA00023306"/>
    </source>
</evidence>
<dbReference type="SUPFAM" id="SSF46785">
    <property type="entry name" value="Winged helix' DNA-binding domain"/>
    <property type="match status" value="2"/>
</dbReference>
<dbReference type="NCBIfam" id="TIGR00281">
    <property type="entry name" value="SMC-Scp complex subunit ScpB"/>
    <property type="match status" value="1"/>
</dbReference>
<proteinExistence type="predicted"/>
<gene>
    <name evidence="6" type="ORF">GCM10010528_24600</name>
</gene>
<evidence type="ECO:0008006" key="8">
    <source>
        <dbReference type="Google" id="ProtNLM"/>
    </source>
</evidence>
<keyword evidence="2" id="KW-0132">Cell division</keyword>
<dbReference type="PANTHER" id="PTHR34298">
    <property type="entry name" value="SEGREGATION AND CONDENSATION PROTEIN B"/>
    <property type="match status" value="1"/>
</dbReference>
<evidence type="ECO:0000313" key="6">
    <source>
        <dbReference type="EMBL" id="GAA3044296.1"/>
    </source>
</evidence>
<dbReference type="Gene3D" id="1.10.10.10">
    <property type="entry name" value="Winged helix-like DNA-binding domain superfamily/Winged helix DNA-binding domain"/>
    <property type="match status" value="2"/>
</dbReference>
<reference evidence="7" key="1">
    <citation type="journal article" date="2019" name="Int. J. Syst. Evol. Microbiol.">
        <title>The Global Catalogue of Microorganisms (GCM) 10K type strain sequencing project: providing services to taxonomists for standard genome sequencing and annotation.</title>
        <authorList>
            <consortium name="The Broad Institute Genomics Platform"/>
            <consortium name="The Broad Institute Genome Sequencing Center for Infectious Disease"/>
            <person name="Wu L."/>
            <person name="Ma J."/>
        </authorList>
    </citation>
    <scope>NUCLEOTIDE SEQUENCE [LARGE SCALE GENOMIC DNA]</scope>
    <source>
        <strain evidence="7">JCM 14234</strain>
    </source>
</reference>
<evidence type="ECO:0000313" key="7">
    <source>
        <dbReference type="Proteomes" id="UP001501035"/>
    </source>
</evidence>
<dbReference type="InterPro" id="IPR036390">
    <property type="entry name" value="WH_DNA-bd_sf"/>
</dbReference>
<dbReference type="InterPro" id="IPR036388">
    <property type="entry name" value="WH-like_DNA-bd_sf"/>
</dbReference>
<keyword evidence="1" id="KW-0963">Cytoplasm</keyword>
<dbReference type="RefSeq" id="WP_290705249.1">
    <property type="nucleotide sequence ID" value="NZ_BAAAVS010000052.1"/>
</dbReference>
<evidence type="ECO:0000256" key="2">
    <source>
        <dbReference type="ARBA" id="ARBA00022618"/>
    </source>
</evidence>
<dbReference type="InterPro" id="IPR005234">
    <property type="entry name" value="ScpB_csome_segregation"/>
</dbReference>
<evidence type="ECO:0000256" key="5">
    <source>
        <dbReference type="SAM" id="MobiDB-lite"/>
    </source>
</evidence>
<dbReference type="PIRSF" id="PIRSF019345">
    <property type="entry name" value="ScpB"/>
    <property type="match status" value="1"/>
</dbReference>
<dbReference type="EMBL" id="BAAAVS010000052">
    <property type="protein sequence ID" value="GAA3044296.1"/>
    <property type="molecule type" value="Genomic_DNA"/>
</dbReference>
<protein>
    <recommendedName>
        <fullName evidence="8">Segregation and condensation protein B</fullName>
    </recommendedName>
</protein>
<keyword evidence="7" id="KW-1185">Reference proteome</keyword>
<dbReference type="PANTHER" id="PTHR34298:SF2">
    <property type="entry name" value="SEGREGATION AND CONDENSATION PROTEIN B"/>
    <property type="match status" value="1"/>
</dbReference>
<dbReference type="Proteomes" id="UP001501035">
    <property type="component" value="Unassembled WGS sequence"/>
</dbReference>
<evidence type="ECO:0000256" key="3">
    <source>
        <dbReference type="ARBA" id="ARBA00022829"/>
    </source>
</evidence>
<keyword evidence="4" id="KW-0131">Cell cycle</keyword>